<dbReference type="GO" id="GO:0016853">
    <property type="term" value="F:isomerase activity"/>
    <property type="evidence" value="ECO:0007669"/>
    <property type="project" value="UniProtKB-KW"/>
</dbReference>
<dbReference type="Pfam" id="PF01261">
    <property type="entry name" value="AP_endonuc_2"/>
    <property type="match status" value="1"/>
</dbReference>
<evidence type="ECO:0000313" key="3">
    <source>
        <dbReference type="Proteomes" id="UP000634435"/>
    </source>
</evidence>
<gene>
    <name evidence="2" type="ORF">GCM10007111_11980</name>
</gene>
<proteinExistence type="predicted"/>
<dbReference type="RefSeq" id="WP_188942498.1">
    <property type="nucleotide sequence ID" value="NZ_BMPN01000002.1"/>
</dbReference>
<comment type="caution">
    <text evidence="2">The sequence shown here is derived from an EMBL/GenBank/DDBJ whole genome shotgun (WGS) entry which is preliminary data.</text>
</comment>
<dbReference type="PANTHER" id="PTHR12110">
    <property type="entry name" value="HYDROXYPYRUVATE ISOMERASE"/>
    <property type="match status" value="1"/>
</dbReference>
<protein>
    <submittedName>
        <fullName evidence="2">Sugar phosphate isomerase</fullName>
    </submittedName>
</protein>
<keyword evidence="3" id="KW-1185">Reference proteome</keyword>
<accession>A0ABQ2DBI7</accession>
<dbReference type="Proteomes" id="UP000634435">
    <property type="component" value="Unassembled WGS sequence"/>
</dbReference>
<keyword evidence="2" id="KW-0413">Isomerase</keyword>
<dbReference type="SUPFAM" id="SSF51658">
    <property type="entry name" value="Xylose isomerase-like"/>
    <property type="match status" value="1"/>
</dbReference>
<name>A0ABQ2DBI7_9BACI</name>
<organism evidence="2 3">
    <name type="scientific">Virgibacillus kapii</name>
    <dbReference type="NCBI Taxonomy" id="1638645"/>
    <lineage>
        <taxon>Bacteria</taxon>
        <taxon>Bacillati</taxon>
        <taxon>Bacillota</taxon>
        <taxon>Bacilli</taxon>
        <taxon>Bacillales</taxon>
        <taxon>Bacillaceae</taxon>
        <taxon>Virgibacillus</taxon>
    </lineage>
</organism>
<dbReference type="Gene3D" id="3.20.20.150">
    <property type="entry name" value="Divalent-metal-dependent TIM barrel enzymes"/>
    <property type="match status" value="1"/>
</dbReference>
<reference evidence="3" key="1">
    <citation type="journal article" date="2019" name="Int. J. Syst. Evol. Microbiol.">
        <title>The Global Catalogue of Microorganisms (GCM) 10K type strain sequencing project: providing services to taxonomists for standard genome sequencing and annotation.</title>
        <authorList>
            <consortium name="The Broad Institute Genomics Platform"/>
            <consortium name="The Broad Institute Genome Sequencing Center for Infectious Disease"/>
            <person name="Wu L."/>
            <person name="Ma J."/>
        </authorList>
    </citation>
    <scope>NUCLEOTIDE SEQUENCE [LARGE SCALE GENOMIC DNA]</scope>
    <source>
        <strain evidence="3">JCM 30071</strain>
    </source>
</reference>
<dbReference type="EMBL" id="BMPN01000002">
    <property type="protein sequence ID" value="GGJ51451.1"/>
    <property type="molecule type" value="Genomic_DNA"/>
</dbReference>
<dbReference type="PANTHER" id="PTHR12110:SF41">
    <property type="entry name" value="INOSOSE DEHYDRATASE"/>
    <property type="match status" value="1"/>
</dbReference>
<feature type="domain" description="Xylose isomerase-like TIM barrel" evidence="1">
    <location>
        <begin position="23"/>
        <end position="246"/>
    </location>
</feature>
<sequence>MGKVALQLYTVRELANENLLGLLERIAELGYQGVQFAGFHDHSAETVHKQLQALGLTPAGAHVPIELLQSQLDEVLRFHTKLDNSLLICPFLPESMRKSKDDYLRTADQFNEIGEKLTREGFAFGYHNHAFEFERFDETSGFELLFEHTDSSNVKMELDCYWAAYAGSDPDRLIQKYQDRCISLHVKDGKQEDGEMISTEIGNGTLDIPKLITSGKEHDVNWFIVEQEHFTGDPLISAKENVSALKQLI</sequence>
<evidence type="ECO:0000313" key="2">
    <source>
        <dbReference type="EMBL" id="GGJ51451.1"/>
    </source>
</evidence>
<dbReference type="InterPro" id="IPR036237">
    <property type="entry name" value="Xyl_isomerase-like_sf"/>
</dbReference>
<evidence type="ECO:0000259" key="1">
    <source>
        <dbReference type="Pfam" id="PF01261"/>
    </source>
</evidence>
<dbReference type="InterPro" id="IPR050312">
    <property type="entry name" value="IolE/XylAMocC-like"/>
</dbReference>
<dbReference type="InterPro" id="IPR013022">
    <property type="entry name" value="Xyl_isomerase-like_TIM-brl"/>
</dbReference>